<keyword evidence="2 4" id="KW-0863">Zinc-finger</keyword>
<evidence type="ECO:0000313" key="8">
    <source>
        <dbReference type="EMBL" id="TRY72436.1"/>
    </source>
</evidence>
<dbReference type="GO" id="GO:0006357">
    <property type="term" value="P:regulation of transcription by RNA polymerase II"/>
    <property type="evidence" value="ECO:0007669"/>
    <property type="project" value="TreeGrafter"/>
</dbReference>
<dbReference type="InterPro" id="IPR050701">
    <property type="entry name" value="Histone_Mod_Regulator"/>
</dbReference>
<feature type="compositionally biased region" description="Acidic residues" evidence="5">
    <location>
        <begin position="67"/>
        <end position="77"/>
    </location>
</feature>
<feature type="compositionally biased region" description="Polar residues" evidence="5">
    <location>
        <begin position="653"/>
        <end position="665"/>
    </location>
</feature>
<evidence type="ECO:0000256" key="5">
    <source>
        <dbReference type="SAM" id="MobiDB-lite"/>
    </source>
</evidence>
<protein>
    <recommendedName>
        <fullName evidence="10">PHD finger protein 14</fullName>
    </recommendedName>
</protein>
<evidence type="ECO:0008006" key="10">
    <source>
        <dbReference type="Google" id="ProtNLM"/>
    </source>
</evidence>
<feature type="domain" description="PHD-type" evidence="7">
    <location>
        <begin position="171"/>
        <end position="286"/>
    </location>
</feature>
<dbReference type="Pfam" id="PF13832">
    <property type="entry name" value="zf-HC5HC2H_2"/>
    <property type="match status" value="1"/>
</dbReference>
<dbReference type="OrthoDB" id="336088at2759"/>
<dbReference type="PROSITE" id="PS51805">
    <property type="entry name" value="EPHD"/>
    <property type="match status" value="1"/>
</dbReference>
<feature type="region of interest" description="Disordered" evidence="5">
    <location>
        <begin position="600"/>
        <end position="626"/>
    </location>
</feature>
<reference evidence="8 9" key="1">
    <citation type="journal article" date="2018" name="Nat. Ecol. Evol.">
        <title>Genomic signatures of mitonuclear coevolution across populations of Tigriopus californicus.</title>
        <authorList>
            <person name="Barreto F.S."/>
            <person name="Watson E.T."/>
            <person name="Lima T.G."/>
            <person name="Willett C.S."/>
            <person name="Edmands S."/>
            <person name="Li W."/>
            <person name="Burton R.S."/>
        </authorList>
    </citation>
    <scope>NUCLEOTIDE SEQUENCE [LARGE SCALE GENOMIC DNA]</scope>
    <source>
        <strain evidence="8 9">San Diego</strain>
    </source>
</reference>
<dbReference type="InterPro" id="IPR013083">
    <property type="entry name" value="Znf_RING/FYVE/PHD"/>
</dbReference>
<comment type="caution">
    <text evidence="8">The sequence shown here is derived from an EMBL/GenBank/DDBJ whole genome shotgun (WGS) entry which is preliminary data.</text>
</comment>
<dbReference type="InterPro" id="IPR019787">
    <property type="entry name" value="Znf_PHD-finger"/>
</dbReference>
<feature type="compositionally biased region" description="Acidic residues" evidence="5">
    <location>
        <begin position="708"/>
        <end position="723"/>
    </location>
</feature>
<evidence type="ECO:0000259" key="6">
    <source>
        <dbReference type="PROSITE" id="PS50016"/>
    </source>
</evidence>
<keyword evidence="9" id="KW-1185">Reference proteome</keyword>
<dbReference type="InterPro" id="IPR011011">
    <property type="entry name" value="Znf_FYVE_PHD"/>
</dbReference>
<name>A0A553P415_TIGCA</name>
<feature type="compositionally biased region" description="Basic and acidic residues" evidence="5">
    <location>
        <begin position="1"/>
        <end position="12"/>
    </location>
</feature>
<feature type="compositionally biased region" description="Basic and acidic residues" evidence="5">
    <location>
        <begin position="42"/>
        <end position="54"/>
    </location>
</feature>
<dbReference type="SUPFAM" id="SSF57903">
    <property type="entry name" value="FYVE/PHD zinc finger"/>
    <property type="match status" value="3"/>
</dbReference>
<feature type="compositionally biased region" description="Basic and acidic residues" evidence="5">
    <location>
        <begin position="666"/>
        <end position="680"/>
    </location>
</feature>
<dbReference type="SMART" id="SM00249">
    <property type="entry name" value="PHD"/>
    <property type="match status" value="4"/>
</dbReference>
<proteinExistence type="predicted"/>
<dbReference type="AlphaFoldDB" id="A0A553P415"/>
<organism evidence="8 9">
    <name type="scientific">Tigriopus californicus</name>
    <name type="common">Marine copepod</name>
    <dbReference type="NCBI Taxonomy" id="6832"/>
    <lineage>
        <taxon>Eukaryota</taxon>
        <taxon>Metazoa</taxon>
        <taxon>Ecdysozoa</taxon>
        <taxon>Arthropoda</taxon>
        <taxon>Crustacea</taxon>
        <taxon>Multicrustacea</taxon>
        <taxon>Hexanauplia</taxon>
        <taxon>Copepoda</taxon>
        <taxon>Harpacticoida</taxon>
        <taxon>Harpacticidae</taxon>
        <taxon>Tigriopus</taxon>
    </lineage>
</organism>
<dbReference type="PROSITE" id="PS50016">
    <property type="entry name" value="ZF_PHD_2"/>
    <property type="match status" value="3"/>
</dbReference>
<feature type="compositionally biased region" description="Polar residues" evidence="5">
    <location>
        <begin position="784"/>
        <end position="800"/>
    </location>
</feature>
<feature type="compositionally biased region" description="Polar residues" evidence="5">
    <location>
        <begin position="740"/>
        <end position="756"/>
    </location>
</feature>
<dbReference type="PANTHER" id="PTHR13793:SF150">
    <property type="entry name" value="PHD FINGER PROTEIN 14"/>
    <property type="match status" value="1"/>
</dbReference>
<feature type="compositionally biased region" description="Basic residues" evidence="5">
    <location>
        <begin position="729"/>
        <end position="738"/>
    </location>
</feature>
<feature type="region of interest" description="Disordered" evidence="5">
    <location>
        <begin position="652"/>
        <end position="814"/>
    </location>
</feature>
<evidence type="ECO:0000313" key="9">
    <source>
        <dbReference type="Proteomes" id="UP000318571"/>
    </source>
</evidence>
<dbReference type="PANTHER" id="PTHR13793">
    <property type="entry name" value="PHD FINGER PROTEINS"/>
    <property type="match status" value="1"/>
</dbReference>
<sequence length="880" mass="98672">MEFLFRNRDPGKRQVKPSQDIALLEDQLAGDESSDDSEFQIDEEKHKDKDRDDSSGDDSSSSSSSEVESDDDEDNNELDNLKQELNTKDLLALAAKVKAEAVEKPPVLICGVCLGQSSSDANEIVECDGCGISVHEGCYGIMESGSIASTVSEASTEPWFCEPCHAGLKIAPNCDLCPCEGGIFKETDVGRWVHLVCALYMPGVAFGLPDRLTCITIFEMNYANWGRRPCSLCEEPRMAKTGVTIACDAGMCKSYFHVMCAQIHGLLQEPAYGESDPYLAHCRVHTDKTVIRRRKHAYLTLLIETKKRNVLTVARHMNNPLPAVDGKRDLSTETPDQRILRKLARQQIKFQNETVKRMPWVPTQKMARLITTSASAVRKIQRMGEIKGMSVGRQLLHEQQVLSVGESKKKWGVAPALTVEYVAYYGDRQKRIEELKSNLSEHIHRHSQLRKEETIIRPKYELLNRNSETSREKNESARELAHMFRNTLSVLTPSGGANIPDCVALKPLIRAVEIITPNVQAKATVWGQSISMKTCALCKMTRDQHLLAHCDTCQLNYHMGCLTPPLTRIPKKSKLYGWQCSECDRATAHEEVLNVDLGSNGQRKRRQAAAKAMAKTSRDNSDWESGWEQLKSWEDANGKSEDDAISEARRQSLIESASVINPTNTKTKEQRKKEKEERREERRKRKEKKRKKKEERKKQLQNLQDASSDGEESEDLEMVEDENGCTVRIKPKSIKLKIKTPSNPALAPTTSNGTAHPSSTSTPSTTTTPNIPIPYNNGVDEALSRSSGGSPVEVTPTSGSPPRKRQKRRSAPKDQDLRTLCDKCHTVGTNSNLVRCDECKKCYHFSCLIPPCRKSPKVMGYSWHCSECDPSEVESDWHLD</sequence>
<gene>
    <name evidence="8" type="ORF">TCAL_08144</name>
</gene>
<dbReference type="Proteomes" id="UP000318571">
    <property type="component" value="Chromosome 7"/>
</dbReference>
<dbReference type="OMA" id="RIKVIVC"/>
<dbReference type="InterPro" id="IPR001965">
    <property type="entry name" value="Znf_PHD"/>
</dbReference>
<evidence type="ECO:0000256" key="1">
    <source>
        <dbReference type="ARBA" id="ARBA00022723"/>
    </source>
</evidence>
<dbReference type="InterPro" id="IPR034732">
    <property type="entry name" value="EPHD"/>
</dbReference>
<dbReference type="Gene3D" id="3.30.40.10">
    <property type="entry name" value="Zinc/RING finger domain, C3HC4 (zinc finger)"/>
    <property type="match status" value="4"/>
</dbReference>
<dbReference type="InterPro" id="IPR019786">
    <property type="entry name" value="Zinc_finger_PHD-type_CS"/>
</dbReference>
<dbReference type="CDD" id="cd15562">
    <property type="entry name" value="PHD2_PHF14"/>
    <property type="match status" value="1"/>
</dbReference>
<accession>A0A553P415</accession>
<keyword evidence="1" id="KW-0479">Metal-binding</keyword>
<evidence type="ECO:0000256" key="3">
    <source>
        <dbReference type="ARBA" id="ARBA00022833"/>
    </source>
</evidence>
<dbReference type="PROSITE" id="PS01359">
    <property type="entry name" value="ZF_PHD_1"/>
    <property type="match status" value="2"/>
</dbReference>
<evidence type="ECO:0000259" key="7">
    <source>
        <dbReference type="PROSITE" id="PS51805"/>
    </source>
</evidence>
<dbReference type="CDD" id="cd15561">
    <property type="entry name" value="PHD1_PHF14"/>
    <property type="match status" value="1"/>
</dbReference>
<feature type="compositionally biased region" description="Low complexity" evidence="5">
    <location>
        <begin position="57"/>
        <end position="66"/>
    </location>
</feature>
<feature type="region of interest" description="Disordered" evidence="5">
    <location>
        <begin position="1"/>
        <end position="77"/>
    </location>
</feature>
<feature type="compositionally biased region" description="Acidic residues" evidence="5">
    <location>
        <begin position="28"/>
        <end position="41"/>
    </location>
</feature>
<dbReference type="Pfam" id="PF00628">
    <property type="entry name" value="PHD"/>
    <property type="match status" value="3"/>
</dbReference>
<dbReference type="EMBL" id="VCGU01000008">
    <property type="protein sequence ID" value="TRY72436.1"/>
    <property type="molecule type" value="Genomic_DNA"/>
</dbReference>
<feature type="domain" description="PHD-type" evidence="6">
    <location>
        <begin position="532"/>
        <end position="586"/>
    </location>
</feature>
<feature type="domain" description="PHD-type" evidence="6">
    <location>
        <begin position="107"/>
        <end position="167"/>
    </location>
</feature>
<keyword evidence="3" id="KW-0862">Zinc</keyword>
<evidence type="ECO:0000256" key="4">
    <source>
        <dbReference type="PROSITE-ProRule" id="PRU00146"/>
    </source>
</evidence>
<dbReference type="GO" id="GO:0008270">
    <property type="term" value="F:zinc ion binding"/>
    <property type="evidence" value="ECO:0007669"/>
    <property type="project" value="UniProtKB-KW"/>
</dbReference>
<feature type="compositionally biased region" description="Low complexity" evidence="5">
    <location>
        <begin position="757"/>
        <end position="769"/>
    </location>
</feature>
<evidence type="ECO:0000256" key="2">
    <source>
        <dbReference type="ARBA" id="ARBA00022771"/>
    </source>
</evidence>
<feature type="compositionally biased region" description="Basic residues" evidence="5">
    <location>
        <begin position="681"/>
        <end position="695"/>
    </location>
</feature>
<feature type="domain" description="PHD-type" evidence="6">
    <location>
        <begin position="818"/>
        <end position="871"/>
    </location>
</feature>
<dbReference type="CDD" id="cd15563">
    <property type="entry name" value="PHD3_PHF14"/>
    <property type="match status" value="1"/>
</dbReference>